<dbReference type="Proteomes" id="UP000432209">
    <property type="component" value="Unassembled WGS sequence"/>
</dbReference>
<evidence type="ECO:0000313" key="2">
    <source>
        <dbReference type="Proteomes" id="UP000432209"/>
    </source>
</evidence>
<dbReference type="RefSeq" id="WP_153431518.1">
    <property type="nucleotide sequence ID" value="NZ_WIPH01000036.1"/>
</dbReference>
<comment type="caution">
    <text evidence="1">The sequence shown here is derived from an EMBL/GenBank/DDBJ whole genome shotgun (WGS) entry which is preliminary data.</text>
</comment>
<dbReference type="Pfam" id="PF04796">
    <property type="entry name" value="RepA_C"/>
    <property type="match status" value="1"/>
</dbReference>
<dbReference type="EMBL" id="WIPH01000036">
    <property type="protein sequence ID" value="MQR99874.1"/>
    <property type="molecule type" value="Genomic_DNA"/>
</dbReference>
<keyword evidence="2" id="KW-1185">Reference proteome</keyword>
<organism evidence="1 2">
    <name type="scientific">Gluconobacter aidae</name>
    <dbReference type="NCBI Taxonomy" id="2662454"/>
    <lineage>
        <taxon>Bacteria</taxon>
        <taxon>Pseudomonadati</taxon>
        <taxon>Pseudomonadota</taxon>
        <taxon>Alphaproteobacteria</taxon>
        <taxon>Acetobacterales</taxon>
        <taxon>Acetobacteraceae</taxon>
        <taxon>Gluconobacter</taxon>
    </lineage>
</organism>
<proteinExistence type="predicted"/>
<dbReference type="InterPro" id="IPR006881">
    <property type="entry name" value="RepA_C"/>
</dbReference>
<accession>A0A7X1SRH9</accession>
<gene>
    <name evidence="1" type="ORF">GFJ39_11855</name>
</gene>
<reference evidence="1 2" key="1">
    <citation type="submission" date="2019-10" db="EMBL/GenBank/DDBJ databases">
        <title>Gluconobacter aidae sp. nov., a novel species of acetic acid bacteria isolated in Thailand.</title>
        <authorList>
            <person name="Yukphan P."/>
            <person name="Charoenyingcharoen P."/>
            <person name="Malimas S."/>
            <person name="Muramatsu Y."/>
            <person name="Nakagawa Y."/>
            <person name="Tanasupawat S."/>
            <person name="Yamada Y."/>
        </authorList>
    </citation>
    <scope>NUCLEOTIDE SEQUENCE [LARGE SCALE GENOMIC DNA]</scope>
    <source>
        <strain evidence="1 2">AC10</strain>
    </source>
</reference>
<sequence>MHSNAKSQHDLFRSIHELVEVHGPQDAIKIAQSHSLEKDSEASALTDPILDVVAGRSGRKIVDAAASSLVREIEGGSSIGYSYSAWCLAGLPHRERKPGEDWLIKTDFAQLLVRPGVRLRDDDSTEKLSVPCGTIARLLLIDWQSEALETGSREISLAKSPASLLKRMGLSRGGPISKKLVEQIERLATCTVDFKFGNDREGVVVNERLVESFRYVGKVDPRTKRNTRMIETVVLSEAFYRELRRHPILIDRAAIRDIQNSPRAIDAYLWLAFRLHALQGDTPVGWGSLWKQFGTEFKTLKSFKAEFKEPLGLALAAYRSAKVAVTERGLVLSPSPPPVSS</sequence>
<dbReference type="AlphaFoldDB" id="A0A7X1SRH9"/>
<evidence type="ECO:0000313" key="1">
    <source>
        <dbReference type="EMBL" id="MQR99874.1"/>
    </source>
</evidence>
<protein>
    <submittedName>
        <fullName evidence="1">Plasmid replication protein</fullName>
    </submittedName>
</protein>
<name>A0A7X1SRH9_9PROT</name>